<comment type="caution">
    <text evidence="2">The sequence shown here is derived from an EMBL/GenBank/DDBJ whole genome shotgun (WGS) entry which is preliminary data.</text>
</comment>
<dbReference type="EMBL" id="JAEPRQ010000001">
    <property type="protein sequence ID" value="MBK4214838.1"/>
    <property type="molecule type" value="Genomic_DNA"/>
</dbReference>
<reference evidence="2" key="1">
    <citation type="submission" date="2021-01" db="EMBL/GenBank/DDBJ databases">
        <title>Paracoccus amoyensis sp. nov., isolated from the surface seawater along the coast of Xiamen Island, China.</title>
        <authorList>
            <person name="Lyu L."/>
        </authorList>
    </citation>
    <scope>NUCLEOTIDE SEQUENCE</scope>
    <source>
        <strain evidence="2">MJ17</strain>
    </source>
</reference>
<proteinExistence type="predicted"/>
<sequence length="131" mass="14493">MAATSPGSAENHGTEDGLGRCDRDRANEYFRYRLEIGGVGVGQVPAFLDPAQRQSLRAAFSQLELPDDRTTFVVAHDPSLDFYTGSCGALPCTMEEVAEPEQACLREHWDNCYYVATRHAGETFCLLNETE</sequence>
<dbReference type="Proteomes" id="UP000640485">
    <property type="component" value="Unassembled WGS sequence"/>
</dbReference>
<organism evidence="2 3">
    <name type="scientific">Paracoccus caeni</name>
    <dbReference type="NCBI Taxonomy" id="657651"/>
    <lineage>
        <taxon>Bacteria</taxon>
        <taxon>Pseudomonadati</taxon>
        <taxon>Pseudomonadota</taxon>
        <taxon>Alphaproteobacteria</taxon>
        <taxon>Rhodobacterales</taxon>
        <taxon>Paracoccaceae</taxon>
        <taxon>Paracoccus</taxon>
    </lineage>
</organism>
<protein>
    <submittedName>
        <fullName evidence="2">Uncharacterized protein</fullName>
    </submittedName>
</protein>
<accession>A0A934SBT5</accession>
<feature type="region of interest" description="Disordered" evidence="1">
    <location>
        <begin position="1"/>
        <end position="20"/>
    </location>
</feature>
<keyword evidence="3" id="KW-1185">Reference proteome</keyword>
<dbReference type="RefSeq" id="WP_200683597.1">
    <property type="nucleotide sequence ID" value="NZ_JAEPRQ010000001.1"/>
</dbReference>
<evidence type="ECO:0000313" key="3">
    <source>
        <dbReference type="Proteomes" id="UP000640485"/>
    </source>
</evidence>
<gene>
    <name evidence="2" type="ORF">JJJ17_02745</name>
</gene>
<name>A0A934SBT5_9RHOB</name>
<evidence type="ECO:0000313" key="2">
    <source>
        <dbReference type="EMBL" id="MBK4214838.1"/>
    </source>
</evidence>
<evidence type="ECO:0000256" key="1">
    <source>
        <dbReference type="SAM" id="MobiDB-lite"/>
    </source>
</evidence>
<dbReference type="AlphaFoldDB" id="A0A934SBT5"/>